<evidence type="ECO:0000256" key="4">
    <source>
        <dbReference type="ARBA" id="ARBA00023015"/>
    </source>
</evidence>
<keyword evidence="3" id="KW-0677">Repeat</keyword>
<evidence type="ECO:0000313" key="10">
    <source>
        <dbReference type="EMBL" id="MCW6511126.1"/>
    </source>
</evidence>
<dbReference type="PANTHER" id="PTHR34701:SF1">
    <property type="entry name" value="TRANSCRIPTIONAL REGULATOR MRAZ"/>
    <property type="match status" value="1"/>
</dbReference>
<feature type="region of interest" description="Disordered" evidence="8">
    <location>
        <begin position="141"/>
        <end position="161"/>
    </location>
</feature>
<comment type="subunit">
    <text evidence="7">Forms oligomers.</text>
</comment>
<dbReference type="InterPro" id="IPR003444">
    <property type="entry name" value="MraZ"/>
</dbReference>
<dbReference type="InterPro" id="IPR020603">
    <property type="entry name" value="MraZ_dom"/>
</dbReference>
<dbReference type="Proteomes" id="UP001165667">
    <property type="component" value="Unassembled WGS sequence"/>
</dbReference>
<dbReference type="AlphaFoldDB" id="A0AA41Z194"/>
<dbReference type="EMBL" id="JAMOIM010000021">
    <property type="protein sequence ID" value="MCW6511126.1"/>
    <property type="molecule type" value="Genomic_DNA"/>
</dbReference>
<dbReference type="InterPro" id="IPR035644">
    <property type="entry name" value="MraZ_C"/>
</dbReference>
<dbReference type="SUPFAM" id="SSF89447">
    <property type="entry name" value="AbrB/MazE/MraZ-like"/>
    <property type="match status" value="1"/>
</dbReference>
<dbReference type="PROSITE" id="PS51740">
    <property type="entry name" value="SPOVT_ABRB"/>
    <property type="match status" value="2"/>
</dbReference>
<dbReference type="PANTHER" id="PTHR34701">
    <property type="entry name" value="TRANSCRIPTIONAL REGULATOR MRAZ"/>
    <property type="match status" value="1"/>
</dbReference>
<dbReference type="GO" id="GO:0009295">
    <property type="term" value="C:nucleoid"/>
    <property type="evidence" value="ECO:0007669"/>
    <property type="project" value="UniProtKB-SubCell"/>
</dbReference>
<organism evidence="10 11">
    <name type="scientific">Lichenifustis flavocetrariae</name>
    <dbReference type="NCBI Taxonomy" id="2949735"/>
    <lineage>
        <taxon>Bacteria</taxon>
        <taxon>Pseudomonadati</taxon>
        <taxon>Pseudomonadota</taxon>
        <taxon>Alphaproteobacteria</taxon>
        <taxon>Hyphomicrobiales</taxon>
        <taxon>Lichenihabitantaceae</taxon>
        <taxon>Lichenifustis</taxon>
    </lineage>
</organism>
<dbReference type="InterPro" id="IPR035642">
    <property type="entry name" value="MraZ_N"/>
</dbReference>
<feature type="domain" description="SpoVT-AbrB" evidence="9">
    <location>
        <begin position="7"/>
        <end position="60"/>
    </location>
</feature>
<protein>
    <recommendedName>
        <fullName evidence="1 7">Transcriptional regulator MraZ</fullName>
    </recommendedName>
</protein>
<evidence type="ECO:0000256" key="2">
    <source>
        <dbReference type="ARBA" id="ARBA00022490"/>
    </source>
</evidence>
<name>A0AA41Z194_9HYPH</name>
<dbReference type="Gene3D" id="3.40.1550.20">
    <property type="entry name" value="Transcriptional regulator MraZ domain"/>
    <property type="match status" value="1"/>
</dbReference>
<keyword evidence="6 7" id="KW-0804">Transcription</keyword>
<dbReference type="InterPro" id="IPR037914">
    <property type="entry name" value="SpoVT-AbrB_sf"/>
</dbReference>
<accession>A0AA41Z194</accession>
<proteinExistence type="inferred from homology"/>
<evidence type="ECO:0000259" key="9">
    <source>
        <dbReference type="PROSITE" id="PS51740"/>
    </source>
</evidence>
<dbReference type="InterPro" id="IPR038619">
    <property type="entry name" value="MraZ_sf"/>
</dbReference>
<evidence type="ECO:0000313" key="11">
    <source>
        <dbReference type="Proteomes" id="UP001165667"/>
    </source>
</evidence>
<dbReference type="GO" id="GO:0003700">
    <property type="term" value="F:DNA-binding transcription factor activity"/>
    <property type="evidence" value="ECO:0007669"/>
    <property type="project" value="UniProtKB-UniRule"/>
</dbReference>
<dbReference type="CDD" id="cd16321">
    <property type="entry name" value="MraZ_C"/>
    <property type="match status" value="1"/>
</dbReference>
<comment type="similarity">
    <text evidence="7">Belongs to the MraZ family.</text>
</comment>
<keyword evidence="4 7" id="KW-0805">Transcription regulation</keyword>
<keyword evidence="2 7" id="KW-0963">Cytoplasm</keyword>
<sequence>MDLFLSNFTNKLDAKGRVSIPASFRGVLNRDGFEGLYVTPSFEAQAVDCGGHALLQEIETLLAPFSTGSHEWEAFAATLYGQSEILKVDGEGRIVVSEGIRSHAGIANEITFVGMGRKFQLWEPGRFQAYLAEAKGRVREARKQLGSPGQPAERLQSEVRK</sequence>
<evidence type="ECO:0000256" key="8">
    <source>
        <dbReference type="SAM" id="MobiDB-lite"/>
    </source>
</evidence>
<evidence type="ECO:0000256" key="1">
    <source>
        <dbReference type="ARBA" id="ARBA00013860"/>
    </source>
</evidence>
<evidence type="ECO:0000256" key="7">
    <source>
        <dbReference type="HAMAP-Rule" id="MF_01008"/>
    </source>
</evidence>
<feature type="domain" description="SpoVT-AbrB" evidence="9">
    <location>
        <begin position="83"/>
        <end position="126"/>
    </location>
</feature>
<comment type="subcellular location">
    <subcellularLocation>
        <location evidence="7">Cytoplasm</location>
        <location evidence="7">Nucleoid</location>
    </subcellularLocation>
</comment>
<dbReference type="GO" id="GO:2000143">
    <property type="term" value="P:negative regulation of DNA-templated transcription initiation"/>
    <property type="evidence" value="ECO:0007669"/>
    <property type="project" value="TreeGrafter"/>
</dbReference>
<dbReference type="Pfam" id="PF02381">
    <property type="entry name" value="MraZ"/>
    <property type="match status" value="1"/>
</dbReference>
<evidence type="ECO:0000256" key="5">
    <source>
        <dbReference type="ARBA" id="ARBA00023125"/>
    </source>
</evidence>
<dbReference type="CDD" id="cd16320">
    <property type="entry name" value="MraZ_N"/>
    <property type="match status" value="1"/>
</dbReference>
<dbReference type="HAMAP" id="MF_01008">
    <property type="entry name" value="MraZ"/>
    <property type="match status" value="1"/>
</dbReference>
<keyword evidence="5 7" id="KW-0238">DNA-binding</keyword>
<dbReference type="GO" id="GO:0000976">
    <property type="term" value="F:transcription cis-regulatory region binding"/>
    <property type="evidence" value="ECO:0007669"/>
    <property type="project" value="TreeGrafter"/>
</dbReference>
<evidence type="ECO:0000256" key="6">
    <source>
        <dbReference type="ARBA" id="ARBA00023163"/>
    </source>
</evidence>
<dbReference type="RefSeq" id="WP_282587535.1">
    <property type="nucleotide sequence ID" value="NZ_JAMOIM010000021.1"/>
</dbReference>
<comment type="caution">
    <text evidence="10">The sequence shown here is derived from an EMBL/GenBank/DDBJ whole genome shotgun (WGS) entry which is preliminary data.</text>
</comment>
<dbReference type="GO" id="GO:0005737">
    <property type="term" value="C:cytoplasm"/>
    <property type="evidence" value="ECO:0007669"/>
    <property type="project" value="UniProtKB-UniRule"/>
</dbReference>
<evidence type="ECO:0000256" key="3">
    <source>
        <dbReference type="ARBA" id="ARBA00022737"/>
    </source>
</evidence>
<dbReference type="InterPro" id="IPR007159">
    <property type="entry name" value="SpoVT-AbrB_dom"/>
</dbReference>
<reference evidence="10" key="1">
    <citation type="submission" date="2022-05" db="EMBL/GenBank/DDBJ databases">
        <authorList>
            <person name="Pankratov T."/>
        </authorList>
    </citation>
    <scope>NUCLEOTIDE SEQUENCE</scope>
    <source>
        <strain evidence="10">BP6-180914</strain>
    </source>
</reference>
<gene>
    <name evidence="7" type="primary">mraZ</name>
    <name evidence="10" type="ORF">M8523_24255</name>
</gene>
<keyword evidence="11" id="KW-1185">Reference proteome</keyword>